<protein>
    <submittedName>
        <fullName evidence="2">ParA family protein</fullName>
    </submittedName>
</protein>
<evidence type="ECO:0000313" key="3">
    <source>
        <dbReference type="Proteomes" id="UP000321562"/>
    </source>
</evidence>
<sequence length="347" mass="38521">MTPTGVGVPTPANTTREQAMRTLAFFNNKGGVGKTTLLCNVAAYISQEMGRKVCIVDCDPQCNASQYFFQDSKLEKLLTKPKKNIEALFLSLTAGEGHSSSVPIERSASFGVDVVCGSPALSMAEDFLAEEWASLNTQRGLSSTMVFQKSLKHLEDYDYVFFDVSPSLGAINRTVLLSSDYFVSPMTIDVFSLKAFENISKWMSKWREQWNYSVNSPQLDENSDTVKEARTLKGAKFIGYVSQQYTAKRDSSGERRPVKSFEEIGKKIDEQIDQHFTGDLTPPSPYEIGKIPNLHSLAPMSQSRRKPIFSLTGRDGVVGAHFAKVKEAKEIFLGVSAEIEKRIDAHP</sequence>
<comment type="caution">
    <text evidence="2">The sequence shown here is derived from an EMBL/GenBank/DDBJ whole genome shotgun (WGS) entry which is preliminary data.</text>
</comment>
<evidence type="ECO:0000313" key="2">
    <source>
        <dbReference type="EMBL" id="TXB69715.1"/>
    </source>
</evidence>
<dbReference type="PANTHER" id="PTHR13696">
    <property type="entry name" value="P-LOOP CONTAINING NUCLEOSIDE TRIPHOSPHATE HYDROLASE"/>
    <property type="match status" value="1"/>
</dbReference>
<name>A0A5C6S5K2_9RHOB</name>
<dbReference type="Proteomes" id="UP000321562">
    <property type="component" value="Unassembled WGS sequence"/>
</dbReference>
<evidence type="ECO:0000259" key="1">
    <source>
        <dbReference type="Pfam" id="PF13614"/>
    </source>
</evidence>
<keyword evidence="3" id="KW-1185">Reference proteome</keyword>
<dbReference type="EMBL" id="VOPL01000002">
    <property type="protein sequence ID" value="TXB69715.1"/>
    <property type="molecule type" value="Genomic_DNA"/>
</dbReference>
<dbReference type="PANTHER" id="PTHR13696:SF52">
    <property type="entry name" value="PARA FAMILY PROTEIN CT_582"/>
    <property type="match status" value="1"/>
</dbReference>
<dbReference type="Gene3D" id="3.40.50.300">
    <property type="entry name" value="P-loop containing nucleotide triphosphate hydrolases"/>
    <property type="match status" value="1"/>
</dbReference>
<proteinExistence type="predicted"/>
<dbReference type="Pfam" id="PF13614">
    <property type="entry name" value="AAA_31"/>
    <property type="match status" value="1"/>
</dbReference>
<dbReference type="SUPFAM" id="SSF52540">
    <property type="entry name" value="P-loop containing nucleoside triphosphate hydrolases"/>
    <property type="match status" value="1"/>
</dbReference>
<dbReference type="InterPro" id="IPR050678">
    <property type="entry name" value="DNA_Partitioning_ATPase"/>
</dbReference>
<dbReference type="AlphaFoldDB" id="A0A5C6S5K2"/>
<accession>A0A5C6S5K2</accession>
<dbReference type="CDD" id="cd02042">
    <property type="entry name" value="ParAB_family"/>
    <property type="match status" value="1"/>
</dbReference>
<organism evidence="2 3">
    <name type="scientific">Paracoccus aurantiacus</name>
    <dbReference type="NCBI Taxonomy" id="2599412"/>
    <lineage>
        <taxon>Bacteria</taxon>
        <taxon>Pseudomonadati</taxon>
        <taxon>Pseudomonadota</taxon>
        <taxon>Alphaproteobacteria</taxon>
        <taxon>Rhodobacterales</taxon>
        <taxon>Paracoccaceae</taxon>
        <taxon>Paracoccus</taxon>
    </lineage>
</organism>
<dbReference type="InterPro" id="IPR027417">
    <property type="entry name" value="P-loop_NTPase"/>
</dbReference>
<dbReference type="OrthoDB" id="9804460at2"/>
<feature type="domain" description="AAA" evidence="1">
    <location>
        <begin position="20"/>
        <end position="213"/>
    </location>
</feature>
<gene>
    <name evidence="2" type="ORF">FQV27_06230</name>
</gene>
<dbReference type="InterPro" id="IPR025669">
    <property type="entry name" value="AAA_dom"/>
</dbReference>
<reference evidence="2 3" key="1">
    <citation type="submission" date="2019-08" db="EMBL/GenBank/DDBJ databases">
        <authorList>
            <person name="Ye J."/>
        </authorList>
    </citation>
    <scope>NUCLEOTIDE SEQUENCE [LARGE SCALE GENOMIC DNA]</scope>
    <source>
        <strain evidence="2 3">TK008</strain>
    </source>
</reference>